<evidence type="ECO:0000259" key="1">
    <source>
        <dbReference type="PROSITE" id="PS51819"/>
    </source>
</evidence>
<feature type="domain" description="VOC" evidence="1">
    <location>
        <begin position="6"/>
        <end position="140"/>
    </location>
</feature>
<dbReference type="PANTHER" id="PTHR36503:SF2">
    <property type="entry name" value="BLR2408 PROTEIN"/>
    <property type="match status" value="1"/>
</dbReference>
<name>A0A8K0T8G5_9PEZI</name>
<organism evidence="2 3">
    <name type="scientific">Plectosphaerella cucumerina</name>
    <dbReference type="NCBI Taxonomy" id="40658"/>
    <lineage>
        <taxon>Eukaryota</taxon>
        <taxon>Fungi</taxon>
        <taxon>Dikarya</taxon>
        <taxon>Ascomycota</taxon>
        <taxon>Pezizomycotina</taxon>
        <taxon>Sordariomycetes</taxon>
        <taxon>Hypocreomycetidae</taxon>
        <taxon>Glomerellales</taxon>
        <taxon>Plectosphaerellaceae</taxon>
        <taxon>Plectosphaerella</taxon>
    </lineage>
</organism>
<evidence type="ECO:0000313" key="2">
    <source>
        <dbReference type="EMBL" id="KAH7347405.1"/>
    </source>
</evidence>
<dbReference type="PANTHER" id="PTHR36503">
    <property type="entry name" value="BLR2520 PROTEIN"/>
    <property type="match status" value="1"/>
</dbReference>
<gene>
    <name evidence="2" type="ORF">B0T11DRAFT_291257</name>
</gene>
<dbReference type="SUPFAM" id="SSF54593">
    <property type="entry name" value="Glyoxalase/Bleomycin resistance protein/Dihydroxybiphenyl dioxygenase"/>
    <property type="match status" value="1"/>
</dbReference>
<keyword evidence="3" id="KW-1185">Reference proteome</keyword>
<dbReference type="Gene3D" id="3.10.180.10">
    <property type="entry name" value="2,3-Dihydroxybiphenyl 1,2-Dioxygenase, domain 1"/>
    <property type="match status" value="1"/>
</dbReference>
<sequence>MSSETKPNFFLNISTADPAAAETFFKSLGLTLLPDWSEASTKSLLLPAPNQQICLMIHAPARFREFIRPGSDIVDAHTSTEALFSLSVETREEVDAWIAKAVEGGGKADPYKLEDFGLGMGMYSRAFSDLDGHIWEVLATLPGSTCVGSSVTEKEE</sequence>
<comment type="caution">
    <text evidence="2">The sequence shown here is derived from an EMBL/GenBank/DDBJ whole genome shotgun (WGS) entry which is preliminary data.</text>
</comment>
<accession>A0A8K0T8G5</accession>
<proteinExistence type="predicted"/>
<dbReference type="Proteomes" id="UP000813385">
    <property type="component" value="Unassembled WGS sequence"/>
</dbReference>
<dbReference type="InterPro" id="IPR029068">
    <property type="entry name" value="Glyas_Bleomycin-R_OHBP_Dase"/>
</dbReference>
<dbReference type="Pfam" id="PF00903">
    <property type="entry name" value="Glyoxalase"/>
    <property type="match status" value="1"/>
</dbReference>
<dbReference type="InterPro" id="IPR004360">
    <property type="entry name" value="Glyas_Fos-R_dOase_dom"/>
</dbReference>
<dbReference type="AlphaFoldDB" id="A0A8K0T8G5"/>
<dbReference type="EMBL" id="JAGPXD010000007">
    <property type="protein sequence ID" value="KAH7347405.1"/>
    <property type="molecule type" value="Genomic_DNA"/>
</dbReference>
<dbReference type="OrthoDB" id="4181370at2759"/>
<dbReference type="InterPro" id="IPR037523">
    <property type="entry name" value="VOC_core"/>
</dbReference>
<dbReference type="PROSITE" id="PS51819">
    <property type="entry name" value="VOC"/>
    <property type="match status" value="1"/>
</dbReference>
<evidence type="ECO:0000313" key="3">
    <source>
        <dbReference type="Proteomes" id="UP000813385"/>
    </source>
</evidence>
<protein>
    <recommendedName>
        <fullName evidence="1">VOC domain-containing protein</fullName>
    </recommendedName>
</protein>
<reference evidence="2" key="1">
    <citation type="journal article" date="2021" name="Nat. Commun.">
        <title>Genetic determinants of endophytism in the Arabidopsis root mycobiome.</title>
        <authorList>
            <person name="Mesny F."/>
            <person name="Miyauchi S."/>
            <person name="Thiergart T."/>
            <person name="Pickel B."/>
            <person name="Atanasova L."/>
            <person name="Karlsson M."/>
            <person name="Huettel B."/>
            <person name="Barry K.W."/>
            <person name="Haridas S."/>
            <person name="Chen C."/>
            <person name="Bauer D."/>
            <person name="Andreopoulos W."/>
            <person name="Pangilinan J."/>
            <person name="LaButti K."/>
            <person name="Riley R."/>
            <person name="Lipzen A."/>
            <person name="Clum A."/>
            <person name="Drula E."/>
            <person name="Henrissat B."/>
            <person name="Kohler A."/>
            <person name="Grigoriev I.V."/>
            <person name="Martin F.M."/>
            <person name="Hacquard S."/>
        </authorList>
    </citation>
    <scope>NUCLEOTIDE SEQUENCE</scope>
    <source>
        <strain evidence="2">MPI-CAGE-AT-0016</strain>
    </source>
</reference>